<feature type="transmembrane region" description="Helical" evidence="7">
    <location>
        <begin position="265"/>
        <end position="285"/>
    </location>
</feature>
<protein>
    <recommendedName>
        <fullName evidence="10">MFS transporter</fullName>
    </recommendedName>
</protein>
<keyword evidence="9" id="KW-1185">Reference proteome</keyword>
<evidence type="ECO:0000256" key="3">
    <source>
        <dbReference type="ARBA" id="ARBA00022692"/>
    </source>
</evidence>
<evidence type="ECO:0000256" key="5">
    <source>
        <dbReference type="ARBA" id="ARBA00023136"/>
    </source>
</evidence>
<evidence type="ECO:0008006" key="10">
    <source>
        <dbReference type="Google" id="ProtNLM"/>
    </source>
</evidence>
<organism evidence="8 9">
    <name type="scientific">Dactylosporangium salmoneum</name>
    <dbReference type="NCBI Taxonomy" id="53361"/>
    <lineage>
        <taxon>Bacteria</taxon>
        <taxon>Bacillati</taxon>
        <taxon>Actinomycetota</taxon>
        <taxon>Actinomycetes</taxon>
        <taxon>Micromonosporales</taxon>
        <taxon>Micromonosporaceae</taxon>
        <taxon>Dactylosporangium</taxon>
    </lineage>
</organism>
<dbReference type="CDD" id="cd06173">
    <property type="entry name" value="MFS_MefA_like"/>
    <property type="match status" value="1"/>
</dbReference>
<evidence type="ECO:0000256" key="1">
    <source>
        <dbReference type="ARBA" id="ARBA00004651"/>
    </source>
</evidence>
<keyword evidence="3 7" id="KW-0812">Transmembrane</keyword>
<dbReference type="InterPro" id="IPR011701">
    <property type="entry name" value="MFS"/>
</dbReference>
<evidence type="ECO:0000256" key="4">
    <source>
        <dbReference type="ARBA" id="ARBA00022989"/>
    </source>
</evidence>
<feature type="transmembrane region" description="Helical" evidence="7">
    <location>
        <begin position="231"/>
        <end position="253"/>
    </location>
</feature>
<feature type="transmembrane region" description="Helical" evidence="7">
    <location>
        <begin position="320"/>
        <end position="343"/>
    </location>
</feature>
<evidence type="ECO:0000313" key="9">
    <source>
        <dbReference type="Proteomes" id="UP001501444"/>
    </source>
</evidence>
<feature type="transmembrane region" description="Helical" evidence="7">
    <location>
        <begin position="383"/>
        <end position="405"/>
    </location>
</feature>
<dbReference type="PRINTS" id="PR01988">
    <property type="entry name" value="EXPORTERBACE"/>
</dbReference>
<name>A0ABN3HYN8_9ACTN</name>
<accession>A0ABN3HYN8</accession>
<proteinExistence type="predicted"/>
<evidence type="ECO:0000256" key="7">
    <source>
        <dbReference type="SAM" id="Phobius"/>
    </source>
</evidence>
<keyword evidence="2" id="KW-1003">Cell membrane</keyword>
<evidence type="ECO:0000313" key="8">
    <source>
        <dbReference type="EMBL" id="GAA2390820.1"/>
    </source>
</evidence>
<evidence type="ECO:0000256" key="6">
    <source>
        <dbReference type="SAM" id="MobiDB-lite"/>
    </source>
</evidence>
<dbReference type="Pfam" id="PF07690">
    <property type="entry name" value="MFS_1"/>
    <property type="match status" value="1"/>
</dbReference>
<dbReference type="SUPFAM" id="SSF103473">
    <property type="entry name" value="MFS general substrate transporter"/>
    <property type="match status" value="1"/>
</dbReference>
<dbReference type="EMBL" id="BAAARV010000123">
    <property type="protein sequence ID" value="GAA2390820.1"/>
    <property type="molecule type" value="Genomic_DNA"/>
</dbReference>
<gene>
    <name evidence="8" type="ORF">GCM10010170_102930</name>
</gene>
<dbReference type="PANTHER" id="PTHR23513:SF11">
    <property type="entry name" value="STAPHYLOFERRIN A TRANSPORTER"/>
    <property type="match status" value="1"/>
</dbReference>
<reference evidence="8 9" key="1">
    <citation type="journal article" date="2019" name="Int. J. Syst. Evol. Microbiol.">
        <title>The Global Catalogue of Microorganisms (GCM) 10K type strain sequencing project: providing services to taxonomists for standard genome sequencing and annotation.</title>
        <authorList>
            <consortium name="The Broad Institute Genomics Platform"/>
            <consortium name="The Broad Institute Genome Sequencing Center for Infectious Disease"/>
            <person name="Wu L."/>
            <person name="Ma J."/>
        </authorList>
    </citation>
    <scope>NUCLEOTIDE SEQUENCE [LARGE SCALE GENOMIC DNA]</scope>
    <source>
        <strain evidence="8 9">JCM 3272</strain>
    </source>
</reference>
<feature type="transmembrane region" description="Helical" evidence="7">
    <location>
        <begin position="297"/>
        <end position="314"/>
    </location>
</feature>
<dbReference type="Proteomes" id="UP001501444">
    <property type="component" value="Unassembled WGS sequence"/>
</dbReference>
<feature type="transmembrane region" description="Helical" evidence="7">
    <location>
        <begin position="355"/>
        <end position="377"/>
    </location>
</feature>
<dbReference type="Gene3D" id="1.20.1250.20">
    <property type="entry name" value="MFS general substrate transporter like domains"/>
    <property type="match status" value="1"/>
</dbReference>
<feature type="transmembrane region" description="Helical" evidence="7">
    <location>
        <begin position="56"/>
        <end position="79"/>
    </location>
</feature>
<feature type="transmembrane region" description="Helical" evidence="7">
    <location>
        <begin position="99"/>
        <end position="124"/>
    </location>
</feature>
<dbReference type="InterPro" id="IPR036259">
    <property type="entry name" value="MFS_trans_sf"/>
</dbReference>
<comment type="subcellular location">
    <subcellularLocation>
        <location evidence="1">Cell membrane</location>
        <topology evidence="1">Multi-pass membrane protein</topology>
    </subcellularLocation>
</comment>
<dbReference type="InterPro" id="IPR022324">
    <property type="entry name" value="Bacilysin_exporter_BacE_put"/>
</dbReference>
<keyword evidence="5 7" id="KW-0472">Membrane</keyword>
<evidence type="ECO:0000256" key="2">
    <source>
        <dbReference type="ARBA" id="ARBA00022475"/>
    </source>
</evidence>
<feature type="region of interest" description="Disordered" evidence="6">
    <location>
        <begin position="446"/>
        <end position="500"/>
    </location>
</feature>
<comment type="caution">
    <text evidence="8">The sequence shown here is derived from an EMBL/GenBank/DDBJ whole genome shotgun (WGS) entry which is preliminary data.</text>
</comment>
<dbReference type="RefSeq" id="WP_344620081.1">
    <property type="nucleotide sequence ID" value="NZ_BAAARV010000123.1"/>
</dbReference>
<feature type="compositionally biased region" description="Basic and acidic residues" evidence="6">
    <location>
        <begin position="462"/>
        <end position="483"/>
    </location>
</feature>
<keyword evidence="4 7" id="KW-1133">Transmembrane helix</keyword>
<feature type="transmembrane region" description="Helical" evidence="7">
    <location>
        <begin position="177"/>
        <end position="197"/>
    </location>
</feature>
<sequence>MSGPDESAQRTATIRQTLANREYAAVFTAQAQSVLGDNVARAAIVALIYGHTRSPVVTAAAFAVSYLPWLGLGAVLTAWAERHPYRRTMIGCDILRAGIMLVLAVFPHAHPSVLIALLFLNALLAPPFDSSRSALMPRLLHGEQYVTAITLNRTTAQLALIGGYGLGAVLVTVNERAALVFNGVTFAVSAVIVSLLVKEYPPSLKAEQHTGLLREALDGYRIVFSSTVMRSIALVVFCGVSIGVIPEGLAAAWAAHLAGDKPDTFGFGVIMIASAVGFVAGSALVTWQLRPQRRVALIRPVAIVTPLALVPALLDPNLVVVAIMTVVAGASLAITMPAGNGLFVQVLPPAYRARAFGVMQSGVHLCQGAAALITGWLATYYALPAVVGYFAIGGAAAMALVIAAWPTRATIADAVAANKVVIAAEQHAVAGPGRIDDFGEVTIDLGRAPLPPRRRPSPGPSARREPPMADPAERTVDLSERTAELGGLPPPPPSQAARHS</sequence>
<dbReference type="PANTHER" id="PTHR23513">
    <property type="entry name" value="INTEGRAL MEMBRANE EFFLUX PROTEIN-RELATED"/>
    <property type="match status" value="1"/>
</dbReference>